<gene>
    <name evidence="1" type="ORF">D358_01483</name>
</gene>
<proteinExistence type="predicted"/>
<reference evidence="1 2" key="1">
    <citation type="submission" date="2013-06" db="EMBL/GenBank/DDBJ databases">
        <authorList>
            <person name="Weinstock G."/>
            <person name="Sodergren E."/>
            <person name="Lobos E.A."/>
            <person name="Fulton L."/>
            <person name="Fulton R."/>
            <person name="Courtney L."/>
            <person name="Fronick C."/>
            <person name="O'Laughlin M."/>
            <person name="Godfrey J."/>
            <person name="Wilson R.M."/>
            <person name="Miner T."/>
            <person name="Farmer C."/>
            <person name="Delehaunty K."/>
            <person name="Cordes M."/>
            <person name="Minx P."/>
            <person name="Tomlinson C."/>
            <person name="Chen J."/>
            <person name="Wollam A."/>
            <person name="Pepin K.H."/>
            <person name="Bhonagiri V."/>
            <person name="Zhang X."/>
            <person name="Warren W."/>
            <person name="Mitreva M."/>
            <person name="Mardis E.R."/>
            <person name="Wilson R.K."/>
        </authorList>
    </citation>
    <scope>NUCLEOTIDE SEQUENCE [LARGE SCALE GENOMIC DNA]</scope>
    <source>
        <strain evidence="1 2">RP2S-4</strain>
    </source>
</reference>
<accession>A0ABC9TJR3</accession>
<dbReference type="EMBL" id="ATIR01000044">
    <property type="protein sequence ID" value="EPI08708.1"/>
    <property type="molecule type" value="Genomic_DNA"/>
</dbReference>
<dbReference type="AlphaFoldDB" id="A0ABC9TJR3"/>
<evidence type="ECO:0000313" key="1">
    <source>
        <dbReference type="EMBL" id="EPI08708.1"/>
    </source>
</evidence>
<protein>
    <submittedName>
        <fullName evidence="1">Uncharacterized protein</fullName>
    </submittedName>
</protein>
<dbReference type="Proteomes" id="UP000015750">
    <property type="component" value="Unassembled WGS sequence"/>
</dbReference>
<organism evidence="1 2">
    <name type="scientific">Enterococcus faecalis RP2S-4</name>
    <dbReference type="NCBI Taxonomy" id="1244145"/>
    <lineage>
        <taxon>Bacteria</taxon>
        <taxon>Bacillati</taxon>
        <taxon>Bacillota</taxon>
        <taxon>Bacilli</taxon>
        <taxon>Lactobacillales</taxon>
        <taxon>Enterococcaceae</taxon>
        <taxon>Enterococcus</taxon>
    </lineage>
</organism>
<name>A0ABC9TJR3_ENTFL</name>
<dbReference type="RefSeq" id="WP_016627320.1">
    <property type="nucleotide sequence ID" value="NZ_KE351874.1"/>
</dbReference>
<sequence>MGFDMTAYSLSKETDDTIYQNEISNFHAFYSDPNIGVLEELMEILPPIKVADSEWDVDVFDGICSIESIKKAKESFKIEMCKSVEVNISIDANGIQTSEMTGLDYPFEKINKFLDEIIKNAKTAYIGLTWG</sequence>
<evidence type="ECO:0000313" key="2">
    <source>
        <dbReference type="Proteomes" id="UP000015750"/>
    </source>
</evidence>
<comment type="caution">
    <text evidence="1">The sequence shown here is derived from an EMBL/GenBank/DDBJ whole genome shotgun (WGS) entry which is preliminary data.</text>
</comment>